<evidence type="ECO:0000313" key="1">
    <source>
        <dbReference type="EMBL" id="RUM06897.1"/>
    </source>
</evidence>
<dbReference type="OrthoDB" id="7303458at2"/>
<dbReference type="EMBL" id="RJTJ01000008">
    <property type="protein sequence ID" value="RUM06897.1"/>
    <property type="molecule type" value="Genomic_DNA"/>
</dbReference>
<dbReference type="Proteomes" id="UP000278081">
    <property type="component" value="Unassembled WGS sequence"/>
</dbReference>
<gene>
    <name evidence="1" type="ORF">EFR84_11500</name>
</gene>
<sequence>MMAVDFFERDLKLATADLEPDAINAMLAKFAKESVREVISSGRASENYERYVNGRLGVAEEAVQAPGPIIYEFSLWEPIITFALDELRRRSPVKSGRFRSSFIVLANQREVRDYDAIGPGDEVIITNFQPYVRKAENGLLGAKRYSIFDGTKRALASRFGNEGRNAAAFVFETQWLNVQAGVHAGMPYILKRHQGRRKDRQAGMAITYPAVVINQV</sequence>
<evidence type="ECO:0000313" key="2">
    <source>
        <dbReference type="Proteomes" id="UP000278081"/>
    </source>
</evidence>
<organism evidence="1 2">
    <name type="scientific">Rhizobium chutanense</name>
    <dbReference type="NCBI Taxonomy" id="2035448"/>
    <lineage>
        <taxon>Bacteria</taxon>
        <taxon>Pseudomonadati</taxon>
        <taxon>Pseudomonadota</taxon>
        <taxon>Alphaproteobacteria</taxon>
        <taxon>Hyphomicrobiales</taxon>
        <taxon>Rhizobiaceae</taxon>
        <taxon>Rhizobium/Agrobacterium group</taxon>
        <taxon>Rhizobium</taxon>
    </lineage>
</organism>
<proteinExistence type="predicted"/>
<accession>A0A432P419</accession>
<reference evidence="1 2" key="1">
    <citation type="submission" date="2018-11" db="EMBL/GenBank/DDBJ databases">
        <title>Rhizobium chutanense sp. nov., isolated from root nodules of Phaseolus vulgaris in China.</title>
        <authorList>
            <person name="Huo Y."/>
        </authorList>
    </citation>
    <scope>NUCLEOTIDE SEQUENCE [LARGE SCALE GENOMIC DNA]</scope>
    <source>
        <strain evidence="1 2">C16</strain>
    </source>
</reference>
<comment type="caution">
    <text evidence="1">The sequence shown here is derived from an EMBL/GenBank/DDBJ whole genome shotgun (WGS) entry which is preliminary data.</text>
</comment>
<dbReference type="AlphaFoldDB" id="A0A432P419"/>
<name>A0A432P419_9HYPH</name>
<protein>
    <submittedName>
        <fullName evidence="1">Uncharacterized protein</fullName>
    </submittedName>
</protein>